<dbReference type="InterPro" id="IPR006311">
    <property type="entry name" value="TAT_signal"/>
</dbReference>
<feature type="chain" id="PRO_5020524724" evidence="3">
    <location>
        <begin position="40"/>
        <end position="394"/>
    </location>
</feature>
<gene>
    <name evidence="6" type="ORF">E2R57_15940</name>
</gene>
<keyword evidence="1" id="KW-0540">Nuclease</keyword>
<protein>
    <submittedName>
        <fullName evidence="6">MBL fold metallo-hydrolase</fullName>
    </submittedName>
</protein>
<dbReference type="Pfam" id="PF00753">
    <property type="entry name" value="Lactamase_B"/>
    <property type="match status" value="1"/>
</dbReference>
<name>A0A4R5XSP2_9MICC</name>
<evidence type="ECO:0000256" key="1">
    <source>
        <dbReference type="ARBA" id="ARBA00022759"/>
    </source>
</evidence>
<keyword evidence="2 6" id="KW-0378">Hydrolase</keyword>
<dbReference type="PROSITE" id="PS51318">
    <property type="entry name" value="TAT"/>
    <property type="match status" value="1"/>
</dbReference>
<dbReference type="SUPFAM" id="SSF56281">
    <property type="entry name" value="Metallo-hydrolase/oxidoreductase"/>
    <property type="match status" value="1"/>
</dbReference>
<dbReference type="InterPro" id="IPR044094">
    <property type="entry name" value="AtsA-like_MBL-fold"/>
</dbReference>
<evidence type="ECO:0000313" key="6">
    <source>
        <dbReference type="EMBL" id="TDL34002.1"/>
    </source>
</evidence>
<dbReference type="GO" id="GO:0042781">
    <property type="term" value="F:3'-tRNA processing endoribonuclease activity"/>
    <property type="evidence" value="ECO:0007669"/>
    <property type="project" value="TreeGrafter"/>
</dbReference>
<dbReference type="AlphaFoldDB" id="A0A4R5XSP2"/>
<dbReference type="CDD" id="cd07719">
    <property type="entry name" value="arylsulfatase_AtsA-like_MBL-fold"/>
    <property type="match status" value="1"/>
</dbReference>
<evidence type="ECO:0000256" key="3">
    <source>
        <dbReference type="SAM" id="SignalP"/>
    </source>
</evidence>
<evidence type="ECO:0000259" key="5">
    <source>
        <dbReference type="Pfam" id="PF12706"/>
    </source>
</evidence>
<dbReference type="Proteomes" id="UP000294621">
    <property type="component" value="Unassembled WGS sequence"/>
</dbReference>
<feature type="signal peptide" evidence="3">
    <location>
        <begin position="1"/>
        <end position="39"/>
    </location>
</feature>
<reference evidence="6 7" key="1">
    <citation type="submission" date="2019-03" db="EMBL/GenBank/DDBJ databases">
        <title>Genome Sequencing and Assembly of Various Microbes Isolated from Partially Reclaimed Soil and Acid Mine Drainage (AMD) Site.</title>
        <authorList>
            <person name="Steinbock B."/>
            <person name="Bechtold R."/>
            <person name="Sevigny J.L."/>
            <person name="Thomas D."/>
            <person name="Cuthill L.R."/>
            <person name="Aveiro Johannsen E.J."/>
            <person name="Thomas K."/>
            <person name="Ghosh A."/>
        </authorList>
    </citation>
    <scope>NUCLEOTIDE SEQUENCE [LARGE SCALE GENOMIC DNA]</scope>
    <source>
        <strain evidence="6 7">S-A1</strain>
    </source>
</reference>
<feature type="domain" description="Metallo-beta-lactamase" evidence="5">
    <location>
        <begin position="237"/>
        <end position="356"/>
    </location>
</feature>
<accession>A0A4R5XSP2</accession>
<dbReference type="OrthoDB" id="4137979at2"/>
<keyword evidence="1" id="KW-0255">Endonuclease</keyword>
<dbReference type="Pfam" id="PF12706">
    <property type="entry name" value="Lactamase_B_2"/>
    <property type="match status" value="1"/>
</dbReference>
<evidence type="ECO:0000313" key="7">
    <source>
        <dbReference type="Proteomes" id="UP000294621"/>
    </source>
</evidence>
<evidence type="ECO:0000259" key="4">
    <source>
        <dbReference type="Pfam" id="PF00753"/>
    </source>
</evidence>
<dbReference type="PANTHER" id="PTHR46018:SF2">
    <property type="entry name" value="ZINC PHOSPHODIESTERASE ELAC PROTEIN 1"/>
    <property type="match status" value="1"/>
</dbReference>
<comment type="caution">
    <text evidence="6">The sequence shown here is derived from an EMBL/GenBank/DDBJ whole genome shotgun (WGS) entry which is preliminary data.</text>
</comment>
<dbReference type="EMBL" id="SMZQ01000009">
    <property type="protein sequence ID" value="TDL34002.1"/>
    <property type="molecule type" value="Genomic_DNA"/>
</dbReference>
<keyword evidence="3" id="KW-0732">Signal</keyword>
<dbReference type="InterPro" id="IPR001279">
    <property type="entry name" value="Metallo-B-lactamas"/>
</dbReference>
<dbReference type="InterPro" id="IPR036866">
    <property type="entry name" value="RibonucZ/Hydroxyglut_hydro"/>
</dbReference>
<evidence type="ECO:0000256" key="2">
    <source>
        <dbReference type="ARBA" id="ARBA00022801"/>
    </source>
</evidence>
<dbReference type="PANTHER" id="PTHR46018">
    <property type="entry name" value="ZINC PHOSPHODIESTERASE ELAC PROTEIN 1"/>
    <property type="match status" value="1"/>
</dbReference>
<proteinExistence type="predicted"/>
<organism evidence="6 7">
    <name type="scientific">Arthrobacter nitrophenolicus</name>
    <dbReference type="NCBI Taxonomy" id="683150"/>
    <lineage>
        <taxon>Bacteria</taxon>
        <taxon>Bacillati</taxon>
        <taxon>Actinomycetota</taxon>
        <taxon>Actinomycetes</taxon>
        <taxon>Micrococcales</taxon>
        <taxon>Micrococcaceae</taxon>
        <taxon>Arthrobacter</taxon>
    </lineage>
</organism>
<dbReference type="RefSeq" id="WP_133350686.1">
    <property type="nucleotide sequence ID" value="NZ_SMZQ01000009.1"/>
</dbReference>
<sequence length="394" mass="41874">MCDVIAQINGASRRSFLGAAGLASGATLVAALGASAASASTAPEPASNAAAQHFRTRLALLGTAAGRTFWGGSERQGISSAVVVGDAVYLVDCGDGWARRYLQAGLGERTEFHGLEQLEGVFVTHMHSDHLIDYPSLLIFGSTDGLAARQNPVEVIGPGSRGKLVPLSENAKSTPPVINPENPTPGIADMTEYLYQAYASDLNDNMRDSLKPDPHTLIHVNEITLPSGLVVDPDVDPAPPMEPFVVFEDDNVRVSATLVKHPPVFPAFGYRFDTADGSVVFSGDTAFSDNLIRLAQGADILVHEVIDPQWVESLFPSPPAPAQQAKIHHLINSHTSIEEVGDVAERAGVKTLVLSHLAPADNPKSRWAEAGRRFSGKLVVGEDLMQLGVGSRKR</sequence>
<feature type="domain" description="Metallo-beta-lactamase" evidence="4">
    <location>
        <begin position="79"/>
        <end position="131"/>
    </location>
</feature>
<dbReference type="Gene3D" id="3.60.15.10">
    <property type="entry name" value="Ribonuclease Z/Hydroxyacylglutathione hydrolase-like"/>
    <property type="match status" value="1"/>
</dbReference>